<keyword evidence="2" id="KW-0489">Methyltransferase</keyword>
<protein>
    <recommendedName>
        <fullName evidence="6">caffeate O-methyltransferase</fullName>
        <ecNumber evidence="6">2.1.1.68</ecNumber>
    </recommendedName>
</protein>
<evidence type="ECO:0000313" key="12">
    <source>
        <dbReference type="EMBL" id="CAL1405438.1"/>
    </source>
</evidence>
<feature type="active site" description="Proton acceptor" evidence="9">
    <location>
        <position position="256"/>
    </location>
</feature>
<dbReference type="GO" id="GO:0046983">
    <property type="term" value="F:protein dimerization activity"/>
    <property type="evidence" value="ECO:0007669"/>
    <property type="project" value="InterPro"/>
</dbReference>
<dbReference type="PIRSF" id="PIRSF005739">
    <property type="entry name" value="O-mtase"/>
    <property type="match status" value="1"/>
</dbReference>
<dbReference type="SUPFAM" id="SSF53335">
    <property type="entry name" value="S-adenosyl-L-methionine-dependent methyltransferases"/>
    <property type="match status" value="1"/>
</dbReference>
<dbReference type="GO" id="GO:0047763">
    <property type="term" value="F:caffeate O-methyltransferase activity"/>
    <property type="evidence" value="ECO:0007669"/>
    <property type="project" value="UniProtKB-EC"/>
</dbReference>
<dbReference type="EMBL" id="OZ034821">
    <property type="protein sequence ID" value="CAL1405438.1"/>
    <property type="molecule type" value="Genomic_DNA"/>
</dbReference>
<evidence type="ECO:0000256" key="4">
    <source>
        <dbReference type="ARBA" id="ARBA00022691"/>
    </source>
</evidence>
<dbReference type="Gene3D" id="3.40.50.150">
    <property type="entry name" value="Vaccinia Virus protein VP39"/>
    <property type="match status" value="1"/>
</dbReference>
<evidence type="ECO:0000259" key="10">
    <source>
        <dbReference type="Pfam" id="PF00891"/>
    </source>
</evidence>
<dbReference type="Proteomes" id="UP001497516">
    <property type="component" value="Chromosome 8"/>
</dbReference>
<name>A0AAV2G434_9ROSI</name>
<organism evidence="12 13">
    <name type="scientific">Linum trigynum</name>
    <dbReference type="NCBI Taxonomy" id="586398"/>
    <lineage>
        <taxon>Eukaryota</taxon>
        <taxon>Viridiplantae</taxon>
        <taxon>Streptophyta</taxon>
        <taxon>Embryophyta</taxon>
        <taxon>Tracheophyta</taxon>
        <taxon>Spermatophyta</taxon>
        <taxon>Magnoliopsida</taxon>
        <taxon>eudicotyledons</taxon>
        <taxon>Gunneridae</taxon>
        <taxon>Pentapetalae</taxon>
        <taxon>rosids</taxon>
        <taxon>fabids</taxon>
        <taxon>Malpighiales</taxon>
        <taxon>Linaceae</taxon>
        <taxon>Linum</taxon>
    </lineage>
</organism>
<dbReference type="GO" id="GO:0032259">
    <property type="term" value="P:methylation"/>
    <property type="evidence" value="ECO:0007669"/>
    <property type="project" value="UniProtKB-KW"/>
</dbReference>
<accession>A0AAV2G434</accession>
<dbReference type="PANTHER" id="PTHR11746">
    <property type="entry name" value="O-METHYLTRANSFERASE"/>
    <property type="match status" value="1"/>
</dbReference>
<evidence type="ECO:0000313" key="13">
    <source>
        <dbReference type="Proteomes" id="UP001497516"/>
    </source>
</evidence>
<keyword evidence="13" id="KW-1185">Reference proteome</keyword>
<evidence type="ECO:0000256" key="1">
    <source>
        <dbReference type="ARBA" id="ARBA00004928"/>
    </source>
</evidence>
<evidence type="ECO:0000256" key="7">
    <source>
        <dbReference type="ARBA" id="ARBA00045231"/>
    </source>
</evidence>
<dbReference type="Pfam" id="PF08100">
    <property type="entry name" value="Dimerisation"/>
    <property type="match status" value="1"/>
</dbReference>
<evidence type="ECO:0000256" key="8">
    <source>
        <dbReference type="ARBA" id="ARBA00051840"/>
    </source>
</evidence>
<dbReference type="EC" id="2.1.1.68" evidence="6"/>
<keyword evidence="5" id="KW-0438">Lignin biosynthesis</keyword>
<dbReference type="AlphaFoldDB" id="A0AAV2G434"/>
<comment type="catalytic activity">
    <reaction evidence="8">
        <text>(E)-caffeate + S-adenosyl-L-methionine = (E)-ferulate + S-adenosyl-L-homocysteine + H(+)</text>
        <dbReference type="Rhea" id="RHEA:20225"/>
        <dbReference type="ChEBI" id="CHEBI:15378"/>
        <dbReference type="ChEBI" id="CHEBI:29749"/>
        <dbReference type="ChEBI" id="CHEBI:57770"/>
        <dbReference type="ChEBI" id="CHEBI:57856"/>
        <dbReference type="ChEBI" id="CHEBI:59789"/>
        <dbReference type="EC" id="2.1.1.68"/>
    </reaction>
</comment>
<dbReference type="InterPro" id="IPR016461">
    <property type="entry name" value="COMT-like"/>
</dbReference>
<comment type="pathway">
    <text evidence="1">Aromatic compound metabolism; phenylpropanoid biosynthesis.</text>
</comment>
<dbReference type="InterPro" id="IPR001077">
    <property type="entry name" value="COMT_C"/>
</dbReference>
<feature type="domain" description="O-methyltransferase C-terminal" evidence="10">
    <location>
        <begin position="127"/>
        <end position="332"/>
    </location>
</feature>
<reference evidence="12 13" key="1">
    <citation type="submission" date="2024-04" db="EMBL/GenBank/DDBJ databases">
        <authorList>
            <person name="Fracassetti M."/>
        </authorList>
    </citation>
    <scope>NUCLEOTIDE SEQUENCE [LARGE SCALE GENOMIC DNA]</scope>
</reference>
<sequence>MAENAAREESFGCAMQLVMGSVLPMTMQAANELRIFSIIAEAGCPSSASEIVSKLESKNQDSAVNKVDRILKLLAEHSVVDCTLDASKQQRLYSLNSVSNYFIKNEAGVSLAPLMSLIQDKVFLQSWSQLKDAVLEGGVPFDRVHGAHTFDYSGQDSRFNQIFNAAMFNHTSIVIQEALNSYKGFEQLRMVIDVGGGLGQTIKAITSKYPNIKGINFDLPHVIQQAPIIPRVEHVAGDMFECIPQGEAIFMKWILHDWNDERCLKLLKNCYEALPEEGKVIAMDAVAPVVAETTTSSKLTALVDVLMIAQDPDGKERTKDEFVALAIGAGFRAVKFECLVCNLWVMEFLK</sequence>
<dbReference type="SUPFAM" id="SSF46785">
    <property type="entry name" value="Winged helix' DNA-binding domain"/>
    <property type="match status" value="1"/>
</dbReference>
<dbReference type="Gene3D" id="1.10.10.10">
    <property type="entry name" value="Winged helix-like DNA-binding domain superfamily/Winged helix DNA-binding domain"/>
    <property type="match status" value="1"/>
</dbReference>
<dbReference type="FunFam" id="1.10.10.10:FF:000357">
    <property type="entry name" value="Caffeic acid 3-O-methyltransferase"/>
    <property type="match status" value="1"/>
</dbReference>
<proteinExistence type="predicted"/>
<gene>
    <name evidence="12" type="ORF">LTRI10_LOCUS45224</name>
</gene>
<keyword evidence="3" id="KW-0808">Transferase</keyword>
<evidence type="ECO:0000256" key="5">
    <source>
        <dbReference type="ARBA" id="ARBA00022733"/>
    </source>
</evidence>
<evidence type="ECO:0000256" key="9">
    <source>
        <dbReference type="PIRSR" id="PIRSR005739-1"/>
    </source>
</evidence>
<dbReference type="PROSITE" id="PS51683">
    <property type="entry name" value="SAM_OMT_II"/>
    <property type="match status" value="1"/>
</dbReference>
<dbReference type="InterPro" id="IPR012967">
    <property type="entry name" value="COMT_dimerisation"/>
</dbReference>
<keyword evidence="4" id="KW-0949">S-adenosyl-L-methionine</keyword>
<evidence type="ECO:0000256" key="6">
    <source>
        <dbReference type="ARBA" id="ARBA00039011"/>
    </source>
</evidence>
<dbReference type="InterPro" id="IPR036390">
    <property type="entry name" value="WH_DNA-bd_sf"/>
</dbReference>
<dbReference type="InterPro" id="IPR029063">
    <property type="entry name" value="SAM-dependent_MTases_sf"/>
</dbReference>
<evidence type="ECO:0000256" key="3">
    <source>
        <dbReference type="ARBA" id="ARBA00022679"/>
    </source>
</evidence>
<evidence type="ECO:0000256" key="2">
    <source>
        <dbReference type="ARBA" id="ARBA00022603"/>
    </source>
</evidence>
<evidence type="ECO:0000259" key="11">
    <source>
        <dbReference type="Pfam" id="PF08100"/>
    </source>
</evidence>
<feature type="domain" description="O-methyltransferase dimerisation" evidence="11">
    <location>
        <begin position="15"/>
        <end position="104"/>
    </location>
</feature>
<comment type="function">
    <text evidence="7">Catalyzes the conversion of caffeic acid to ferulic acid and of 5-hydroxyferulic acid to sinapic acid. The resulting products may subsequently be converted to the corresponding alcohols that are incorporated into lignins.</text>
</comment>
<dbReference type="GO" id="GO:0009809">
    <property type="term" value="P:lignin biosynthetic process"/>
    <property type="evidence" value="ECO:0007669"/>
    <property type="project" value="UniProtKB-KW"/>
</dbReference>
<dbReference type="FunFam" id="3.40.50.150:FF:000061">
    <property type="entry name" value="Caffeic acid O-methyltransferase"/>
    <property type="match status" value="1"/>
</dbReference>
<dbReference type="Pfam" id="PF00891">
    <property type="entry name" value="Methyltransf_2"/>
    <property type="match status" value="1"/>
</dbReference>
<dbReference type="InterPro" id="IPR036388">
    <property type="entry name" value="WH-like_DNA-bd_sf"/>
</dbReference>